<comment type="caution">
    <text evidence="4">The sequence shown here is derived from an EMBL/GenBank/DDBJ whole genome shotgun (WGS) entry which is preliminary data.</text>
</comment>
<keyword evidence="2" id="KW-0732">Signal</keyword>
<dbReference type="Gene3D" id="1.10.110.10">
    <property type="entry name" value="Plant lipid-transfer and hydrophobic proteins"/>
    <property type="match status" value="1"/>
</dbReference>
<feature type="signal peptide" evidence="2">
    <location>
        <begin position="1"/>
        <end position="22"/>
    </location>
</feature>
<name>A0AAN9T1S2_PSOTE</name>
<dbReference type="Proteomes" id="UP001386955">
    <property type="component" value="Unassembled WGS sequence"/>
</dbReference>
<dbReference type="InterPro" id="IPR051636">
    <property type="entry name" value="Plant_LTP/defense-related"/>
</dbReference>
<sequence>MSCRSVSVFLFLNLIFFSMATSNPLVTNNPKCPDLHICASILLPPFKPDGHCCSLIAGLIDLEASLCLCAILKLGLGDIIKIPLDILLNLQLNNCGRHKPPSYTCK</sequence>
<feature type="chain" id="PRO_5043019724" description="Hydrophobic seed protein domain-containing protein" evidence="2">
    <location>
        <begin position="23"/>
        <end position="106"/>
    </location>
</feature>
<dbReference type="SUPFAM" id="SSF47699">
    <property type="entry name" value="Bifunctional inhibitor/lipid-transfer protein/seed storage 2S albumin"/>
    <property type="match status" value="1"/>
</dbReference>
<comment type="similarity">
    <text evidence="1">Belongs to the plant LTP family. PEARLI1 subfamily.</text>
</comment>
<dbReference type="Pfam" id="PF14547">
    <property type="entry name" value="Hydrophob_seed"/>
    <property type="match status" value="1"/>
</dbReference>
<evidence type="ECO:0000256" key="1">
    <source>
        <dbReference type="ARBA" id="ARBA00008965"/>
    </source>
</evidence>
<organism evidence="4 5">
    <name type="scientific">Psophocarpus tetragonolobus</name>
    <name type="common">Winged bean</name>
    <name type="synonym">Dolichos tetragonolobus</name>
    <dbReference type="NCBI Taxonomy" id="3891"/>
    <lineage>
        <taxon>Eukaryota</taxon>
        <taxon>Viridiplantae</taxon>
        <taxon>Streptophyta</taxon>
        <taxon>Embryophyta</taxon>
        <taxon>Tracheophyta</taxon>
        <taxon>Spermatophyta</taxon>
        <taxon>Magnoliopsida</taxon>
        <taxon>eudicotyledons</taxon>
        <taxon>Gunneridae</taxon>
        <taxon>Pentapetalae</taxon>
        <taxon>rosids</taxon>
        <taxon>fabids</taxon>
        <taxon>Fabales</taxon>
        <taxon>Fabaceae</taxon>
        <taxon>Papilionoideae</taxon>
        <taxon>50 kb inversion clade</taxon>
        <taxon>NPAAA clade</taxon>
        <taxon>indigoferoid/millettioid clade</taxon>
        <taxon>Phaseoleae</taxon>
        <taxon>Psophocarpus</taxon>
    </lineage>
</organism>
<evidence type="ECO:0000259" key="3">
    <source>
        <dbReference type="Pfam" id="PF14547"/>
    </source>
</evidence>
<gene>
    <name evidence="4" type="ORF">VNO78_04340</name>
</gene>
<evidence type="ECO:0000256" key="2">
    <source>
        <dbReference type="SAM" id="SignalP"/>
    </source>
</evidence>
<dbReference type="InterPro" id="IPR027923">
    <property type="entry name" value="Hydrophob_seed_dom"/>
</dbReference>
<keyword evidence="5" id="KW-1185">Reference proteome</keyword>
<dbReference type="AlphaFoldDB" id="A0AAN9T1S2"/>
<evidence type="ECO:0000313" key="4">
    <source>
        <dbReference type="EMBL" id="KAK7412746.1"/>
    </source>
</evidence>
<protein>
    <recommendedName>
        <fullName evidence="3">Hydrophobic seed protein domain-containing protein</fullName>
    </recommendedName>
</protein>
<dbReference type="PANTHER" id="PTHR31731">
    <property type="match status" value="1"/>
</dbReference>
<accession>A0AAN9T1S2</accession>
<dbReference type="InterPro" id="IPR036312">
    <property type="entry name" value="Bifun_inhib/LTP/seed_sf"/>
</dbReference>
<proteinExistence type="inferred from homology"/>
<reference evidence="4 5" key="1">
    <citation type="submission" date="2024-01" db="EMBL/GenBank/DDBJ databases">
        <title>The genomes of 5 underutilized Papilionoideae crops provide insights into root nodulation and disease resistanc.</title>
        <authorList>
            <person name="Jiang F."/>
        </authorList>
    </citation>
    <scope>NUCLEOTIDE SEQUENCE [LARGE SCALE GENOMIC DNA]</scope>
    <source>
        <strain evidence="4">DUOXIRENSHENG_FW03</strain>
        <tissue evidence="4">Leaves</tissue>
    </source>
</reference>
<evidence type="ECO:0000313" key="5">
    <source>
        <dbReference type="Proteomes" id="UP001386955"/>
    </source>
</evidence>
<dbReference type="EMBL" id="JAYMYS010000001">
    <property type="protein sequence ID" value="KAK7412746.1"/>
    <property type="molecule type" value="Genomic_DNA"/>
</dbReference>
<feature type="domain" description="Hydrophobic seed protein" evidence="3">
    <location>
        <begin position="35"/>
        <end position="105"/>
    </location>
</feature>